<evidence type="ECO:0000313" key="4">
    <source>
        <dbReference type="Proteomes" id="UP000254258"/>
    </source>
</evidence>
<dbReference type="PANTHER" id="PTHR35861:SF1">
    <property type="entry name" value="PHAGE TAIL SHEATH PROTEIN"/>
    <property type="match status" value="1"/>
</dbReference>
<accession>A0A370WX75</accession>
<reference evidence="3 4" key="1">
    <citation type="submission" date="2018-07" db="EMBL/GenBank/DDBJ databases">
        <title>Dyella monticola sp. nov. and Dyella psychrodurans sp. nov. isolated from monsoon evergreen broad-leaved forest soil of Dinghu Mountain, China.</title>
        <authorList>
            <person name="Gao Z."/>
            <person name="Qiu L."/>
        </authorList>
    </citation>
    <scope>NUCLEOTIDE SEQUENCE [LARGE SCALE GENOMIC DNA]</scope>
    <source>
        <strain evidence="3 4">4G-K06</strain>
    </source>
</reference>
<dbReference type="AlphaFoldDB" id="A0A370WX75"/>
<dbReference type="Proteomes" id="UP000254258">
    <property type="component" value="Unassembled WGS sequence"/>
</dbReference>
<protein>
    <submittedName>
        <fullName evidence="3">Phage tail sheath family protein</fullName>
    </submittedName>
</protein>
<dbReference type="OrthoDB" id="9767864at2"/>
<dbReference type="Gene3D" id="3.40.50.11780">
    <property type="match status" value="2"/>
</dbReference>
<keyword evidence="4" id="KW-1185">Reference proteome</keyword>
<evidence type="ECO:0000256" key="1">
    <source>
        <dbReference type="ARBA" id="ARBA00008005"/>
    </source>
</evidence>
<dbReference type="InterPro" id="IPR020287">
    <property type="entry name" value="Tail_sheath_C"/>
</dbReference>
<evidence type="ECO:0000259" key="2">
    <source>
        <dbReference type="Pfam" id="PF17482"/>
    </source>
</evidence>
<dbReference type="PANTHER" id="PTHR35861">
    <property type="match status" value="1"/>
</dbReference>
<dbReference type="Pfam" id="PF17482">
    <property type="entry name" value="Phage_sheath_1C"/>
    <property type="match status" value="1"/>
</dbReference>
<gene>
    <name evidence="3" type="ORF">DWU98_13515</name>
</gene>
<name>A0A370WX75_9GAMM</name>
<organism evidence="3 4">
    <name type="scientific">Dyella monticola</name>
    <dbReference type="NCBI Taxonomy" id="1927958"/>
    <lineage>
        <taxon>Bacteria</taxon>
        <taxon>Pseudomonadati</taxon>
        <taxon>Pseudomonadota</taxon>
        <taxon>Gammaproteobacteria</taxon>
        <taxon>Lysobacterales</taxon>
        <taxon>Rhodanobacteraceae</taxon>
        <taxon>Dyella</taxon>
    </lineage>
</organism>
<sequence>MVANYQHPGIYIREIPNARSIQGASTSVAAFIGTAESGPYKTPALVTSWNAYTRQFGNLTWYGFMSWAVYEFFQEGGTHCYIVRTTDSGQGAVATASIGNITLKAASVGIWGNSLQVCITHGSPGKATGGGSSDQTPIFNLLVVVADSVINPTQAPTDQATLLLIAYVKQNALSKTSINNSSYYVLEAYNGFTVPDASFQTRINTHSMFIRVPTTDTMRPVNTPTPLPFNNGRNPTWDFQGALDTLATVQELSLLAMPDTVGVTDDSGAADTITQSQLANQGLSTCQDLESLFYVIDPPFGLNMSGVLSFKNGTPAPNSSQSGRAINSSYGALYYPWAWIFNPLSNSNVPIPPSGPVLGRYASTDTSMGVWKSPAGVTDGAMRTVTALFAQLTDSDQETLNPNGINALRNLINYGNVIYGARTVSQHRQWTYLSVRRLFIFVEQSLKNGLQWVAFEPNDQTLWAAVTRDIDAFLTVLWGQGALLGAAAQEAFFITCDASNNPPQTRALGQLYIDIGLAPVYPAEFVIIRITQKTAVPDSGS</sequence>
<proteinExistence type="inferred from homology"/>
<comment type="caution">
    <text evidence="3">The sequence shown here is derived from an EMBL/GenBank/DDBJ whole genome shotgun (WGS) entry which is preliminary data.</text>
</comment>
<dbReference type="EMBL" id="QRBE01000008">
    <property type="protein sequence ID" value="RDS80585.1"/>
    <property type="molecule type" value="Genomic_DNA"/>
</dbReference>
<feature type="domain" description="Tail sheath protein C-terminal" evidence="2">
    <location>
        <begin position="426"/>
        <end position="532"/>
    </location>
</feature>
<comment type="similarity">
    <text evidence="1">Belongs to the myoviridae tail sheath protein family.</text>
</comment>
<dbReference type="InterPro" id="IPR052042">
    <property type="entry name" value="Tail_sheath_structural"/>
</dbReference>
<evidence type="ECO:0000313" key="3">
    <source>
        <dbReference type="EMBL" id="RDS80585.1"/>
    </source>
</evidence>